<gene>
    <name evidence="2" type="ORF">BDV23DRAFT_36945</name>
</gene>
<dbReference type="Proteomes" id="UP000326877">
    <property type="component" value="Unassembled WGS sequence"/>
</dbReference>
<evidence type="ECO:0000313" key="2">
    <source>
        <dbReference type="EMBL" id="KAE8393488.1"/>
    </source>
</evidence>
<keyword evidence="1" id="KW-0812">Transmembrane</keyword>
<evidence type="ECO:0000256" key="1">
    <source>
        <dbReference type="SAM" id="Phobius"/>
    </source>
</evidence>
<keyword evidence="1" id="KW-0472">Membrane</keyword>
<feature type="transmembrane region" description="Helical" evidence="1">
    <location>
        <begin position="55"/>
        <end position="74"/>
    </location>
</feature>
<proteinExistence type="predicted"/>
<reference evidence="2" key="1">
    <citation type="submission" date="2019-04" db="EMBL/GenBank/DDBJ databases">
        <title>Friends and foes A comparative genomics studyof 23 Aspergillus species from section Flavi.</title>
        <authorList>
            <consortium name="DOE Joint Genome Institute"/>
            <person name="Kjaerbolling I."/>
            <person name="Vesth T."/>
            <person name="Frisvad J.C."/>
            <person name="Nybo J.L."/>
            <person name="Theobald S."/>
            <person name="Kildgaard S."/>
            <person name="Isbrandt T."/>
            <person name="Kuo A."/>
            <person name="Sato A."/>
            <person name="Lyhne E.K."/>
            <person name="Kogle M.E."/>
            <person name="Wiebenga A."/>
            <person name="Kun R.S."/>
            <person name="Lubbers R.J."/>
            <person name="Makela M.R."/>
            <person name="Barry K."/>
            <person name="Chovatia M."/>
            <person name="Clum A."/>
            <person name="Daum C."/>
            <person name="Haridas S."/>
            <person name="He G."/>
            <person name="LaButti K."/>
            <person name="Lipzen A."/>
            <person name="Mondo S."/>
            <person name="Riley R."/>
            <person name="Salamov A."/>
            <person name="Simmons B.A."/>
            <person name="Magnuson J.K."/>
            <person name="Henrissat B."/>
            <person name="Mortensen U.H."/>
            <person name="Larsen T.O."/>
            <person name="Devries R.P."/>
            <person name="Grigoriev I.V."/>
            <person name="Machida M."/>
            <person name="Baker S.E."/>
            <person name="Andersen M.R."/>
        </authorList>
    </citation>
    <scope>NUCLEOTIDE SEQUENCE [LARGE SCALE GENOMIC DNA]</scope>
    <source>
        <strain evidence="2">IBT 14317</strain>
    </source>
</reference>
<keyword evidence="1" id="KW-1133">Transmembrane helix</keyword>
<dbReference type="AlphaFoldDB" id="A0A5N7CIB5"/>
<dbReference type="PROSITE" id="PS51257">
    <property type="entry name" value="PROKAR_LIPOPROTEIN"/>
    <property type="match status" value="1"/>
</dbReference>
<accession>A0A5N7CIB5</accession>
<dbReference type="OrthoDB" id="9984419at2759"/>
<organism evidence="2">
    <name type="scientific">Petromyces alliaceus</name>
    <name type="common">Aspergillus alliaceus</name>
    <dbReference type="NCBI Taxonomy" id="209559"/>
    <lineage>
        <taxon>Eukaryota</taxon>
        <taxon>Fungi</taxon>
        <taxon>Dikarya</taxon>
        <taxon>Ascomycota</taxon>
        <taxon>Pezizomycotina</taxon>
        <taxon>Eurotiomycetes</taxon>
        <taxon>Eurotiomycetidae</taxon>
        <taxon>Eurotiales</taxon>
        <taxon>Aspergillaceae</taxon>
        <taxon>Aspergillus</taxon>
        <taxon>Aspergillus subgen. Circumdati</taxon>
    </lineage>
</organism>
<sequence length="85" mass="10195">MTCTARGLGAWYILFFGCFYFIIFYFISYFIFLFLWIIAYVLVARCIMHELRLCSAFFFPVLYFLPRSLLHSYLTDSMICSLLSY</sequence>
<protein>
    <submittedName>
        <fullName evidence="2">Uncharacterized protein</fullName>
    </submittedName>
</protein>
<feature type="transmembrane region" description="Helical" evidence="1">
    <location>
        <begin position="12"/>
        <end position="43"/>
    </location>
</feature>
<name>A0A5N7CIB5_PETAA</name>
<dbReference type="EMBL" id="ML735229">
    <property type="protein sequence ID" value="KAE8393488.1"/>
    <property type="molecule type" value="Genomic_DNA"/>
</dbReference>